<dbReference type="AlphaFoldDB" id="A0A937ADJ9"/>
<sequence>MYKIKLDKQETEFETSYQKDQLVVNDKILDWDISPIDENSFHIINNAKTYTAHVVSVDYESKTFTLKINGKTTTLSLKDKMDLLLEKLGMSDLANSQLNDLKAPMPGLIADILVKEGDEVQKGDSLLILEAMKMENVIKAAGEGTIKQIKIKKGESVEKNQLLIEF</sequence>
<dbReference type="Gene3D" id="2.40.50.100">
    <property type="match status" value="1"/>
</dbReference>
<proteinExistence type="predicted"/>
<reference evidence="3" key="1">
    <citation type="submission" date="2021-01" db="EMBL/GenBank/DDBJ databases">
        <title>Marivirga sp. nov., isolated from intertidal surface sediments.</title>
        <authorList>
            <person name="Zhang M."/>
        </authorList>
    </citation>
    <scope>NUCLEOTIDE SEQUENCE</scope>
    <source>
        <strain evidence="3">SM1354</strain>
    </source>
</reference>
<dbReference type="InterPro" id="IPR050709">
    <property type="entry name" value="Biotin_Carboxyl_Carrier/Decarb"/>
</dbReference>
<dbReference type="InterPro" id="IPR001882">
    <property type="entry name" value="Biotin_BS"/>
</dbReference>
<dbReference type="CDD" id="cd06850">
    <property type="entry name" value="biotinyl_domain"/>
    <property type="match status" value="1"/>
</dbReference>
<evidence type="ECO:0000313" key="4">
    <source>
        <dbReference type="Proteomes" id="UP000642920"/>
    </source>
</evidence>
<dbReference type="Proteomes" id="UP000642920">
    <property type="component" value="Unassembled WGS sequence"/>
</dbReference>
<name>A0A937ADJ9_9BACT</name>
<dbReference type="PANTHER" id="PTHR45266:SF3">
    <property type="entry name" value="OXALOACETATE DECARBOXYLASE ALPHA CHAIN"/>
    <property type="match status" value="1"/>
</dbReference>
<dbReference type="PROSITE" id="PS50968">
    <property type="entry name" value="BIOTINYL_LIPOYL"/>
    <property type="match status" value="1"/>
</dbReference>
<keyword evidence="1" id="KW-0092">Biotin</keyword>
<dbReference type="Pfam" id="PF00364">
    <property type="entry name" value="Biotin_lipoyl"/>
    <property type="match status" value="1"/>
</dbReference>
<dbReference type="SUPFAM" id="SSF51230">
    <property type="entry name" value="Single hybrid motif"/>
    <property type="match status" value="1"/>
</dbReference>
<organism evidence="3 4">
    <name type="scientific">Marivirga atlantica</name>
    <dbReference type="NCBI Taxonomy" id="1548457"/>
    <lineage>
        <taxon>Bacteria</taxon>
        <taxon>Pseudomonadati</taxon>
        <taxon>Bacteroidota</taxon>
        <taxon>Cytophagia</taxon>
        <taxon>Cytophagales</taxon>
        <taxon>Marivirgaceae</taxon>
        <taxon>Marivirga</taxon>
    </lineage>
</organism>
<dbReference type="FunFam" id="2.40.50.100:FF:000003">
    <property type="entry name" value="Acetyl-CoA carboxylase biotin carboxyl carrier protein"/>
    <property type="match status" value="1"/>
</dbReference>
<dbReference type="EMBL" id="JAERQG010000001">
    <property type="protein sequence ID" value="MBL0764579.1"/>
    <property type="molecule type" value="Genomic_DNA"/>
</dbReference>
<evidence type="ECO:0000259" key="2">
    <source>
        <dbReference type="PROSITE" id="PS50968"/>
    </source>
</evidence>
<keyword evidence="4" id="KW-1185">Reference proteome</keyword>
<dbReference type="PANTHER" id="PTHR45266">
    <property type="entry name" value="OXALOACETATE DECARBOXYLASE ALPHA CHAIN"/>
    <property type="match status" value="1"/>
</dbReference>
<gene>
    <name evidence="3" type="ORF">JKP34_04890</name>
</gene>
<protein>
    <submittedName>
        <fullName evidence="3">Biotin/lipoyl-binding protein</fullName>
    </submittedName>
</protein>
<feature type="domain" description="Lipoyl-binding" evidence="2">
    <location>
        <begin position="85"/>
        <end position="166"/>
    </location>
</feature>
<dbReference type="InterPro" id="IPR011053">
    <property type="entry name" value="Single_hybrid_motif"/>
</dbReference>
<dbReference type="PROSITE" id="PS00188">
    <property type="entry name" value="BIOTIN"/>
    <property type="match status" value="1"/>
</dbReference>
<accession>A0A937ADJ9</accession>
<dbReference type="RefSeq" id="WP_201918282.1">
    <property type="nucleotide sequence ID" value="NZ_JAERQG010000001.1"/>
</dbReference>
<evidence type="ECO:0000313" key="3">
    <source>
        <dbReference type="EMBL" id="MBL0764579.1"/>
    </source>
</evidence>
<evidence type="ECO:0000256" key="1">
    <source>
        <dbReference type="ARBA" id="ARBA00023267"/>
    </source>
</evidence>
<comment type="caution">
    <text evidence="3">The sequence shown here is derived from an EMBL/GenBank/DDBJ whole genome shotgun (WGS) entry which is preliminary data.</text>
</comment>
<dbReference type="InterPro" id="IPR000089">
    <property type="entry name" value="Biotin_lipoyl"/>
</dbReference>